<dbReference type="InterPro" id="IPR036318">
    <property type="entry name" value="FAD-bd_PCMH-like_sf"/>
</dbReference>
<dbReference type="InterPro" id="IPR016166">
    <property type="entry name" value="FAD-bd_PCMH"/>
</dbReference>
<proteinExistence type="predicted"/>
<evidence type="ECO:0000259" key="1">
    <source>
        <dbReference type="PROSITE" id="PS51387"/>
    </source>
</evidence>
<name>A0A318SCU5_9DEIO</name>
<dbReference type="Pfam" id="PF18690">
    <property type="entry name" value="DUF5639"/>
    <property type="match status" value="1"/>
</dbReference>
<gene>
    <name evidence="2" type="ORF">DES52_106154</name>
</gene>
<sequence>MTTTASVRVSSDDQVLTASASTSLQDVYAALPAGLFPPFPNVELPGGVGDLIARGGFGQTFFFAGDVLGATFRTRSGRIVKAGGRVVKNVQGYDLTRLLVGSFGVLGEVVDVTLRLRPGRAFVQAKRAGALTDLAALPITPRFAWQDGGEVFAAHFGAVREVERFVEIFGGEEVGTLDFTRRFPDGMGVGPSSLKDGRFAWANGHGRPSVPMLFERLAEAL</sequence>
<organism evidence="2 3">
    <name type="scientific">Deinococcus yavapaiensis KR-236</name>
    <dbReference type="NCBI Taxonomy" id="694435"/>
    <lineage>
        <taxon>Bacteria</taxon>
        <taxon>Thermotogati</taxon>
        <taxon>Deinococcota</taxon>
        <taxon>Deinococci</taxon>
        <taxon>Deinococcales</taxon>
        <taxon>Deinococcaceae</taxon>
        <taxon>Deinococcus</taxon>
    </lineage>
</organism>
<dbReference type="Proteomes" id="UP000248326">
    <property type="component" value="Unassembled WGS sequence"/>
</dbReference>
<keyword evidence="3" id="KW-1185">Reference proteome</keyword>
<dbReference type="PANTHER" id="PTHR11748">
    <property type="entry name" value="D-LACTATE DEHYDROGENASE"/>
    <property type="match status" value="1"/>
</dbReference>
<evidence type="ECO:0000313" key="3">
    <source>
        <dbReference type="Proteomes" id="UP000248326"/>
    </source>
</evidence>
<dbReference type="PROSITE" id="PS51387">
    <property type="entry name" value="FAD_PCMH"/>
    <property type="match status" value="1"/>
</dbReference>
<dbReference type="GO" id="GO:0071949">
    <property type="term" value="F:FAD binding"/>
    <property type="evidence" value="ECO:0007669"/>
    <property type="project" value="InterPro"/>
</dbReference>
<dbReference type="InterPro" id="IPR040948">
    <property type="entry name" value="DUF5639"/>
</dbReference>
<dbReference type="InterPro" id="IPR016169">
    <property type="entry name" value="FAD-bd_PCMH_sub2"/>
</dbReference>
<dbReference type="SUPFAM" id="SSF56176">
    <property type="entry name" value="FAD-binding/transporter-associated domain-like"/>
    <property type="match status" value="1"/>
</dbReference>
<dbReference type="RefSeq" id="WP_110886569.1">
    <property type="nucleotide sequence ID" value="NZ_QJSX01000006.1"/>
</dbReference>
<evidence type="ECO:0000313" key="2">
    <source>
        <dbReference type="EMBL" id="PYE54188.1"/>
    </source>
</evidence>
<feature type="domain" description="FAD-binding PCMH-type" evidence="1">
    <location>
        <begin position="1"/>
        <end position="119"/>
    </location>
</feature>
<protein>
    <recommendedName>
        <fullName evidence="1">FAD-binding PCMH-type domain-containing protein</fullName>
    </recommendedName>
</protein>
<dbReference type="Gene3D" id="3.30.70.2560">
    <property type="match status" value="1"/>
</dbReference>
<dbReference type="AlphaFoldDB" id="A0A318SCU5"/>
<accession>A0A318SCU5</accession>
<dbReference type="PANTHER" id="PTHR11748:SF103">
    <property type="entry name" value="GLYCOLATE OXIDASE SUBUNIT GLCE"/>
    <property type="match status" value="1"/>
</dbReference>
<dbReference type="EMBL" id="QJSX01000006">
    <property type="protein sequence ID" value="PYE54188.1"/>
    <property type="molecule type" value="Genomic_DNA"/>
</dbReference>
<dbReference type="OrthoDB" id="9811557at2"/>
<comment type="caution">
    <text evidence="2">The sequence shown here is derived from an EMBL/GenBank/DDBJ whole genome shotgun (WGS) entry which is preliminary data.</text>
</comment>
<reference evidence="2 3" key="1">
    <citation type="submission" date="2018-06" db="EMBL/GenBank/DDBJ databases">
        <title>Genomic Encyclopedia of Type Strains, Phase IV (KMG-IV): sequencing the most valuable type-strain genomes for metagenomic binning, comparative biology and taxonomic classification.</title>
        <authorList>
            <person name="Goeker M."/>
        </authorList>
    </citation>
    <scope>NUCLEOTIDE SEQUENCE [LARGE SCALE GENOMIC DNA]</scope>
    <source>
        <strain evidence="2 3">DSM 18048</strain>
    </source>
</reference>
<dbReference type="Gene3D" id="3.30.465.10">
    <property type="match status" value="1"/>
</dbReference>